<evidence type="ECO:0000256" key="1">
    <source>
        <dbReference type="SAM" id="MobiDB-lite"/>
    </source>
</evidence>
<feature type="region of interest" description="Disordered" evidence="1">
    <location>
        <begin position="431"/>
        <end position="450"/>
    </location>
</feature>
<dbReference type="Gene3D" id="2.80.10.50">
    <property type="match status" value="1"/>
</dbReference>
<reference evidence="2" key="1">
    <citation type="submission" date="2023-03" db="EMBL/GenBank/DDBJ databases">
        <authorList>
            <person name="Steffen K."/>
            <person name="Cardenas P."/>
        </authorList>
    </citation>
    <scope>NUCLEOTIDE SEQUENCE</scope>
</reference>
<feature type="non-terminal residue" evidence="2">
    <location>
        <position position="473"/>
    </location>
</feature>
<dbReference type="SUPFAM" id="SSF50353">
    <property type="entry name" value="Cytokine"/>
    <property type="match status" value="3"/>
</dbReference>
<dbReference type="EMBL" id="CASHTH010003290">
    <property type="protein sequence ID" value="CAI8042896.1"/>
    <property type="molecule type" value="Genomic_DNA"/>
</dbReference>
<dbReference type="InterPro" id="IPR008996">
    <property type="entry name" value="IL1/FGF"/>
</dbReference>
<protein>
    <submittedName>
        <fullName evidence="2">Uncharacterized protein</fullName>
    </submittedName>
</protein>
<name>A0AA35X7Y1_GEOBA</name>
<dbReference type="AlphaFoldDB" id="A0AA35X7Y1"/>
<dbReference type="Proteomes" id="UP001174909">
    <property type="component" value="Unassembled WGS sequence"/>
</dbReference>
<organism evidence="2 3">
    <name type="scientific">Geodia barretti</name>
    <name type="common">Barrett's horny sponge</name>
    <dbReference type="NCBI Taxonomy" id="519541"/>
    <lineage>
        <taxon>Eukaryota</taxon>
        <taxon>Metazoa</taxon>
        <taxon>Porifera</taxon>
        <taxon>Demospongiae</taxon>
        <taxon>Heteroscleromorpha</taxon>
        <taxon>Tetractinellida</taxon>
        <taxon>Astrophorina</taxon>
        <taxon>Geodiidae</taxon>
        <taxon>Geodia</taxon>
    </lineage>
</organism>
<feature type="region of interest" description="Disordered" evidence="1">
    <location>
        <begin position="1"/>
        <end position="21"/>
    </location>
</feature>
<proteinExistence type="predicted"/>
<accession>A0AA35X7Y1</accession>
<comment type="caution">
    <text evidence="2">The sequence shown here is derived from an EMBL/GenBank/DDBJ whole genome shotgun (WGS) entry which is preliminary data.</text>
</comment>
<evidence type="ECO:0000313" key="3">
    <source>
        <dbReference type="Proteomes" id="UP001174909"/>
    </source>
</evidence>
<gene>
    <name evidence="2" type="ORF">GBAR_LOCUS23795</name>
</gene>
<evidence type="ECO:0000313" key="2">
    <source>
        <dbReference type="EMBL" id="CAI8042896.1"/>
    </source>
</evidence>
<keyword evidence="3" id="KW-1185">Reference proteome</keyword>
<sequence length="473" mass="50748">MRSTRRVSRKGGVADDEPSGLPPSYLPSMAHYYQTVPAKAGSSSLLSKLRDGNVVILQSRAGGKTLRSHHGTAQGVGGFGAHAQWTVHVRRQGVIALQNQHTSTDWLAIHNGQTIGNGRGGPYCDFIVLEVDGHVVLESVQYRGQHVGVLPSGEIKDPGRTGTGQHAQFILNVHQGIKFEFVGGSVVILESCASGKTLRSLHGKAEGIGGRGAHAQWKVHVRRPGVIALQNQHTPSHWLAIRDGATIGNAQGGPYCEFTVKESDENVVLESVQYRGQHVGVLPSGEIKEPGRTGTGLHAQFRLTQHKTPEEVGYDVSRHMAGLNLSSSILSMFAHGNVVILESHASGKTLRSYHGTAEGIGGRGIHAQWKVNVRGFGVIALQNQHTPSHWLAIRDGATIANAGGGPYCEFRLLTVNDNVVLESTQYPGQHVGVRPDGSIKPPGQTGTGKHAQFKPILHQQVYLQRDAQPLSVT</sequence>